<dbReference type="InterPro" id="IPR036388">
    <property type="entry name" value="WH-like_DNA-bd_sf"/>
</dbReference>
<dbReference type="InterPro" id="IPR014464">
    <property type="entry name" value="CvfB_fam"/>
</dbReference>
<gene>
    <name evidence="4" type="ORF">LS71_001735</name>
</gene>
<feature type="domain" description="Conserved virulence factor B-like winged helix" evidence="3">
    <location>
        <begin position="231"/>
        <end position="269"/>
    </location>
</feature>
<feature type="domain" description="Conserved virulence factor B first S1" evidence="2">
    <location>
        <begin position="2"/>
        <end position="70"/>
    </location>
</feature>
<dbReference type="STRING" id="1677920.LS71_00095"/>
<dbReference type="Pfam" id="PF13509">
    <property type="entry name" value="S1_2"/>
    <property type="match status" value="2"/>
</dbReference>
<evidence type="ECO:0000313" key="4">
    <source>
        <dbReference type="EMBL" id="TLD97866.1"/>
    </source>
</evidence>
<name>A0A4U8TD02_9HELI</name>
<evidence type="ECO:0000259" key="3">
    <source>
        <dbReference type="Pfam" id="PF17783"/>
    </source>
</evidence>
<dbReference type="PANTHER" id="PTHR37296:SF1">
    <property type="entry name" value="CONSERVED VIRULENCE FACTOR B"/>
    <property type="match status" value="1"/>
</dbReference>
<protein>
    <recommendedName>
        <fullName evidence="6">DNA-binding protein</fullName>
    </recommendedName>
</protein>
<keyword evidence="5" id="KW-1185">Reference proteome</keyword>
<dbReference type="AlphaFoldDB" id="A0A4U8TD02"/>
<dbReference type="Gene3D" id="1.10.10.10">
    <property type="entry name" value="Winged helix-like DNA-binding domain superfamily/Winged helix DNA-binding domain"/>
    <property type="match status" value="1"/>
</dbReference>
<dbReference type="EMBL" id="JRPR02000001">
    <property type="protein sequence ID" value="TLD97866.1"/>
    <property type="molecule type" value="Genomic_DNA"/>
</dbReference>
<proteinExistence type="inferred from homology"/>
<sequence length="280" mass="31452">MQKLYIARFSAHGAYLRAKEAQILSSHLSYTHATEVLLPKKFLTPTHAINDEVEAFILTDSSDRLVATTQTPKAQYGDIAQLEVVGYAPFGCFLDLGLDKHIFMPSKTPHKFSLKQKVCVFITLDKQGRLIAKQGIKSYLKSARPALYAPHTLTKAFVFEQTPLGFGCAIDNAYYGLIYKNELPKSAENLTLGASINAYIKAVRKDGKIDLTLYPPSSHNQKAILLESMPLYLNFSSSPQAIFDAFKMSKKLFKRLINELVREGKIEFVAHRQTFELCTH</sequence>
<evidence type="ECO:0000259" key="2">
    <source>
        <dbReference type="Pfam" id="PF13509"/>
    </source>
</evidence>
<evidence type="ECO:0000256" key="1">
    <source>
        <dbReference type="PIRNR" id="PIRNR012524"/>
    </source>
</evidence>
<reference evidence="4 5" key="1">
    <citation type="journal article" date="2014" name="Genome Announc.">
        <title>Draft genome sequences of eight enterohepatic helicobacter species isolated from both laboratory and wild rodents.</title>
        <authorList>
            <person name="Sheh A."/>
            <person name="Shen Z."/>
            <person name="Fox J.G."/>
        </authorList>
    </citation>
    <scope>NUCLEOTIDE SEQUENCE [LARGE SCALE GENOMIC DNA]</scope>
    <source>
        <strain evidence="4 5">MIT 09-6949</strain>
    </source>
</reference>
<comment type="similarity">
    <text evidence="1">Belongs to the CvfB family.</text>
</comment>
<accession>A0A4U8TD02</accession>
<dbReference type="InterPro" id="IPR040764">
    <property type="entry name" value="CvfB_WH"/>
</dbReference>
<organism evidence="4 5">
    <name type="scientific">Helicobacter jaachi</name>
    <dbReference type="NCBI Taxonomy" id="1677920"/>
    <lineage>
        <taxon>Bacteria</taxon>
        <taxon>Pseudomonadati</taxon>
        <taxon>Campylobacterota</taxon>
        <taxon>Epsilonproteobacteria</taxon>
        <taxon>Campylobacterales</taxon>
        <taxon>Helicobacteraceae</taxon>
        <taxon>Helicobacter</taxon>
    </lineage>
</organism>
<dbReference type="PANTHER" id="PTHR37296">
    <property type="entry name" value="CONSERVED VIRULENCE FACTOR B"/>
    <property type="match status" value="1"/>
</dbReference>
<dbReference type="PIRSF" id="PIRSF012524">
    <property type="entry name" value="YitL_S1"/>
    <property type="match status" value="1"/>
</dbReference>
<evidence type="ECO:0000313" key="5">
    <source>
        <dbReference type="Proteomes" id="UP000029733"/>
    </source>
</evidence>
<comment type="caution">
    <text evidence="4">The sequence shown here is derived from an EMBL/GenBank/DDBJ whole genome shotgun (WGS) entry which is preliminary data.</text>
</comment>
<dbReference type="InterPro" id="IPR039566">
    <property type="entry name" value="CvfB_S1_st"/>
</dbReference>
<dbReference type="Proteomes" id="UP000029733">
    <property type="component" value="Unassembled WGS sequence"/>
</dbReference>
<dbReference type="OrthoDB" id="9801597at2"/>
<dbReference type="Gene3D" id="2.40.50.140">
    <property type="entry name" value="Nucleic acid-binding proteins"/>
    <property type="match status" value="1"/>
</dbReference>
<evidence type="ECO:0008006" key="6">
    <source>
        <dbReference type="Google" id="ProtNLM"/>
    </source>
</evidence>
<feature type="domain" description="Conserved virulence factor B first S1" evidence="2">
    <location>
        <begin position="77"/>
        <end position="132"/>
    </location>
</feature>
<dbReference type="InterPro" id="IPR012340">
    <property type="entry name" value="NA-bd_OB-fold"/>
</dbReference>
<dbReference type="Pfam" id="PF17783">
    <property type="entry name" value="WHD_CvfB"/>
    <property type="match status" value="1"/>
</dbReference>